<gene>
    <name evidence="1" type="ORF">LCGC14_1951410</name>
</gene>
<dbReference type="AlphaFoldDB" id="A0A0F9FHM6"/>
<accession>A0A0F9FHM6</accession>
<dbReference type="EMBL" id="LAZR01021311">
    <property type="protein sequence ID" value="KKL85773.1"/>
    <property type="molecule type" value="Genomic_DNA"/>
</dbReference>
<protein>
    <submittedName>
        <fullName evidence="1">Uncharacterized protein</fullName>
    </submittedName>
</protein>
<comment type="caution">
    <text evidence="1">The sequence shown here is derived from an EMBL/GenBank/DDBJ whole genome shotgun (WGS) entry which is preliminary data.</text>
</comment>
<reference evidence="1" key="1">
    <citation type="journal article" date="2015" name="Nature">
        <title>Complex archaea that bridge the gap between prokaryotes and eukaryotes.</title>
        <authorList>
            <person name="Spang A."/>
            <person name="Saw J.H."/>
            <person name="Jorgensen S.L."/>
            <person name="Zaremba-Niedzwiedzka K."/>
            <person name="Martijn J."/>
            <person name="Lind A.E."/>
            <person name="van Eijk R."/>
            <person name="Schleper C."/>
            <person name="Guy L."/>
            <person name="Ettema T.J."/>
        </authorList>
    </citation>
    <scope>NUCLEOTIDE SEQUENCE</scope>
</reference>
<organism evidence="1">
    <name type="scientific">marine sediment metagenome</name>
    <dbReference type="NCBI Taxonomy" id="412755"/>
    <lineage>
        <taxon>unclassified sequences</taxon>
        <taxon>metagenomes</taxon>
        <taxon>ecological metagenomes</taxon>
    </lineage>
</organism>
<feature type="non-terminal residue" evidence="1">
    <location>
        <position position="1"/>
    </location>
</feature>
<proteinExistence type="predicted"/>
<evidence type="ECO:0000313" key="1">
    <source>
        <dbReference type="EMBL" id="KKL85773.1"/>
    </source>
</evidence>
<sequence length="154" mass="18000">LERIQVLGRLIYFDRFIFLLEYFFMINMEDPDFLNAKNLKPVLKKAQTEMESLLEISKLLGLINKSRKPATKKILQNLIESSNEITTNDILSLIKANDDLILALFSTSYESNFFLLMSLVKCIKDMAILIEDKFTSKSNEYLKDVFNFWKNLNV</sequence>
<name>A0A0F9FHM6_9ZZZZ</name>